<organism evidence="2 3">
    <name type="scientific">Hymenoscyphus albidus</name>
    <dbReference type="NCBI Taxonomy" id="595503"/>
    <lineage>
        <taxon>Eukaryota</taxon>
        <taxon>Fungi</taxon>
        <taxon>Dikarya</taxon>
        <taxon>Ascomycota</taxon>
        <taxon>Pezizomycotina</taxon>
        <taxon>Leotiomycetes</taxon>
        <taxon>Helotiales</taxon>
        <taxon>Helotiaceae</taxon>
        <taxon>Hymenoscyphus</taxon>
    </lineage>
</organism>
<evidence type="ECO:0000313" key="2">
    <source>
        <dbReference type="EMBL" id="CAG8976271.1"/>
    </source>
</evidence>
<evidence type="ECO:0000313" key="3">
    <source>
        <dbReference type="Proteomes" id="UP000701801"/>
    </source>
</evidence>
<name>A0A9N9LPI3_9HELO</name>
<sequence length="166" mass="18799">MVMQYHSSKLKYNQLLEIYGEKERIDEVLLKDTARCPSSRTSTSTSESRTGGCRDETWDPSASNRHRRVDSADYPHFNINKWKQARSKWQSQLILPTRPPAIPKWHNQRAKRAGNCGIEEKGGQQPGDAGNPGKGSRCACIQVFKFSDIPPRRCISLLNWQLDAGA</sequence>
<keyword evidence="3" id="KW-1185">Reference proteome</keyword>
<dbReference type="EMBL" id="CAJVRM010000170">
    <property type="protein sequence ID" value="CAG8976271.1"/>
    <property type="molecule type" value="Genomic_DNA"/>
</dbReference>
<comment type="caution">
    <text evidence="2">The sequence shown here is derived from an EMBL/GenBank/DDBJ whole genome shotgun (WGS) entry which is preliminary data.</text>
</comment>
<dbReference type="AlphaFoldDB" id="A0A9N9LPI3"/>
<gene>
    <name evidence="2" type="ORF">HYALB_00012462</name>
</gene>
<reference evidence="2" key="1">
    <citation type="submission" date="2021-07" db="EMBL/GenBank/DDBJ databases">
        <authorList>
            <person name="Durling M."/>
        </authorList>
    </citation>
    <scope>NUCLEOTIDE SEQUENCE</scope>
</reference>
<accession>A0A9N9LPI3</accession>
<evidence type="ECO:0000256" key="1">
    <source>
        <dbReference type="SAM" id="MobiDB-lite"/>
    </source>
</evidence>
<dbReference type="Proteomes" id="UP000701801">
    <property type="component" value="Unassembled WGS sequence"/>
</dbReference>
<proteinExistence type="predicted"/>
<protein>
    <submittedName>
        <fullName evidence="2">Uncharacterized protein</fullName>
    </submittedName>
</protein>
<feature type="region of interest" description="Disordered" evidence="1">
    <location>
        <begin position="35"/>
        <end position="69"/>
    </location>
</feature>
<feature type="compositionally biased region" description="Low complexity" evidence="1">
    <location>
        <begin position="38"/>
        <end position="50"/>
    </location>
</feature>